<feature type="modified residue" description="4-aspartylphosphate" evidence="10">
    <location>
        <position position="687"/>
    </location>
</feature>
<dbReference type="Pfam" id="PF00512">
    <property type="entry name" value="HisKA"/>
    <property type="match status" value="2"/>
</dbReference>
<dbReference type="PROSITE" id="PS50109">
    <property type="entry name" value="HIS_KIN"/>
    <property type="match status" value="2"/>
</dbReference>
<dbReference type="PANTHER" id="PTHR43547:SF2">
    <property type="entry name" value="HYBRID SIGNAL TRANSDUCTION HISTIDINE KINASE C"/>
    <property type="match status" value="1"/>
</dbReference>
<keyword evidence="15" id="KW-1185">Reference proteome</keyword>
<evidence type="ECO:0000256" key="10">
    <source>
        <dbReference type="PROSITE-ProRule" id="PRU00169"/>
    </source>
</evidence>
<keyword evidence="4" id="KW-0808">Transferase</keyword>
<comment type="caution">
    <text evidence="14">The sequence shown here is derived from an EMBL/GenBank/DDBJ whole genome shotgun (WGS) entry which is preliminary data.</text>
</comment>
<dbReference type="SUPFAM" id="SSF47384">
    <property type="entry name" value="Homodimeric domain of signal transducing histidine kinase"/>
    <property type="match status" value="2"/>
</dbReference>
<keyword evidence="8" id="KW-0902">Two-component regulatory system</keyword>
<dbReference type="Gene3D" id="3.40.50.2300">
    <property type="match status" value="1"/>
</dbReference>
<comment type="catalytic activity">
    <reaction evidence="1">
        <text>ATP + protein L-histidine = ADP + protein N-phospho-L-histidine.</text>
        <dbReference type="EC" id="2.7.13.3"/>
    </reaction>
</comment>
<feature type="domain" description="Response regulatory" evidence="12">
    <location>
        <begin position="639"/>
        <end position="754"/>
    </location>
</feature>
<dbReference type="Gene3D" id="3.30.565.10">
    <property type="entry name" value="Histidine kinase-like ATPase, C-terminal domain"/>
    <property type="match status" value="2"/>
</dbReference>
<dbReference type="Pfam" id="PF02518">
    <property type="entry name" value="HATPase_c"/>
    <property type="match status" value="2"/>
</dbReference>
<dbReference type="Gene3D" id="1.10.287.130">
    <property type="match status" value="2"/>
</dbReference>
<dbReference type="EC" id="2.7.13.3" evidence="2"/>
<evidence type="ECO:0000256" key="5">
    <source>
        <dbReference type="ARBA" id="ARBA00022741"/>
    </source>
</evidence>
<dbReference type="EMBL" id="BIFQ01000002">
    <property type="protein sequence ID" value="GCE09424.1"/>
    <property type="molecule type" value="Genomic_DNA"/>
</dbReference>
<dbReference type="InterPro" id="IPR000700">
    <property type="entry name" value="PAS-assoc_C"/>
</dbReference>
<dbReference type="InterPro" id="IPR004358">
    <property type="entry name" value="Sig_transdc_His_kin-like_C"/>
</dbReference>
<dbReference type="SMART" id="SM00388">
    <property type="entry name" value="HisKA"/>
    <property type="match status" value="2"/>
</dbReference>
<dbReference type="SUPFAM" id="SSF55785">
    <property type="entry name" value="PYP-like sensor domain (PAS domain)"/>
    <property type="match status" value="1"/>
</dbReference>
<dbReference type="InterPro" id="IPR001789">
    <property type="entry name" value="Sig_transdc_resp-reg_receiver"/>
</dbReference>
<dbReference type="SUPFAM" id="SSF55781">
    <property type="entry name" value="GAF domain-like"/>
    <property type="match status" value="1"/>
</dbReference>
<dbReference type="GO" id="GO:0000155">
    <property type="term" value="F:phosphorelay sensor kinase activity"/>
    <property type="evidence" value="ECO:0007669"/>
    <property type="project" value="InterPro"/>
</dbReference>
<evidence type="ECO:0000259" key="13">
    <source>
        <dbReference type="PROSITE" id="PS50113"/>
    </source>
</evidence>
<dbReference type="FunFam" id="3.30.565.10:FF:000006">
    <property type="entry name" value="Sensor histidine kinase WalK"/>
    <property type="match status" value="1"/>
</dbReference>
<evidence type="ECO:0000256" key="3">
    <source>
        <dbReference type="ARBA" id="ARBA00022553"/>
    </source>
</evidence>
<dbReference type="CDD" id="cd16922">
    <property type="entry name" value="HATPase_EvgS-ArcB-TorS-like"/>
    <property type="match status" value="1"/>
</dbReference>
<dbReference type="SMART" id="SM00387">
    <property type="entry name" value="HATPase_c"/>
    <property type="match status" value="2"/>
</dbReference>
<dbReference type="InterPro" id="IPR013656">
    <property type="entry name" value="PAS_4"/>
</dbReference>
<dbReference type="InterPro" id="IPR005467">
    <property type="entry name" value="His_kinase_dom"/>
</dbReference>
<dbReference type="PROSITE" id="PS50110">
    <property type="entry name" value="RESPONSE_REGULATORY"/>
    <property type="match status" value="1"/>
</dbReference>
<dbReference type="InterPro" id="IPR011006">
    <property type="entry name" value="CheY-like_superfamily"/>
</dbReference>
<feature type="domain" description="Histidine kinase" evidence="11">
    <location>
        <begin position="358"/>
        <end position="575"/>
    </location>
</feature>
<organism evidence="14 15">
    <name type="scientific">Dictyobacter aurantiacus</name>
    <dbReference type="NCBI Taxonomy" id="1936993"/>
    <lineage>
        <taxon>Bacteria</taxon>
        <taxon>Bacillati</taxon>
        <taxon>Chloroflexota</taxon>
        <taxon>Ktedonobacteria</taxon>
        <taxon>Ktedonobacterales</taxon>
        <taxon>Dictyobacteraceae</taxon>
        <taxon>Dictyobacter</taxon>
    </lineage>
</organism>
<dbReference type="InterPro" id="IPR029016">
    <property type="entry name" value="GAF-like_dom_sf"/>
</dbReference>
<dbReference type="InterPro" id="IPR003018">
    <property type="entry name" value="GAF"/>
</dbReference>
<evidence type="ECO:0000313" key="15">
    <source>
        <dbReference type="Proteomes" id="UP000287224"/>
    </source>
</evidence>
<dbReference type="InterPro" id="IPR003661">
    <property type="entry name" value="HisK_dim/P_dom"/>
</dbReference>
<dbReference type="FunFam" id="1.10.287.130:FF:000001">
    <property type="entry name" value="Two-component sensor histidine kinase"/>
    <property type="match status" value="1"/>
</dbReference>
<dbReference type="InterPro" id="IPR003594">
    <property type="entry name" value="HATPase_dom"/>
</dbReference>
<evidence type="ECO:0000259" key="11">
    <source>
        <dbReference type="PROSITE" id="PS50109"/>
    </source>
</evidence>
<name>A0A401ZRK6_9CHLR</name>
<evidence type="ECO:0000256" key="1">
    <source>
        <dbReference type="ARBA" id="ARBA00000085"/>
    </source>
</evidence>
<keyword evidence="7" id="KW-0067">ATP-binding</keyword>
<dbReference type="Proteomes" id="UP000287224">
    <property type="component" value="Unassembled WGS sequence"/>
</dbReference>
<evidence type="ECO:0000256" key="4">
    <source>
        <dbReference type="ARBA" id="ARBA00022679"/>
    </source>
</evidence>
<dbReference type="AlphaFoldDB" id="A0A401ZRK6"/>
<keyword evidence="9" id="KW-0472">Membrane</keyword>
<keyword evidence="3 10" id="KW-0597">Phosphoprotein</keyword>
<dbReference type="FunFam" id="1.10.287.130:FF:000045">
    <property type="entry name" value="Two-component system sensor histidine kinase/response regulator"/>
    <property type="match status" value="1"/>
</dbReference>
<feature type="domain" description="Histidine kinase" evidence="11">
    <location>
        <begin position="912"/>
        <end position="1128"/>
    </location>
</feature>
<dbReference type="InterPro" id="IPR036890">
    <property type="entry name" value="HATPase_C_sf"/>
</dbReference>
<evidence type="ECO:0000256" key="7">
    <source>
        <dbReference type="ARBA" id="ARBA00022840"/>
    </source>
</evidence>
<keyword evidence="5" id="KW-0547">Nucleotide-binding</keyword>
<dbReference type="CDD" id="cd00075">
    <property type="entry name" value="HATPase"/>
    <property type="match status" value="1"/>
</dbReference>
<evidence type="ECO:0000259" key="12">
    <source>
        <dbReference type="PROSITE" id="PS50110"/>
    </source>
</evidence>
<dbReference type="InterPro" id="IPR035965">
    <property type="entry name" value="PAS-like_dom_sf"/>
</dbReference>
<accession>A0A401ZRK6</accession>
<evidence type="ECO:0000313" key="14">
    <source>
        <dbReference type="EMBL" id="GCE09424.1"/>
    </source>
</evidence>
<evidence type="ECO:0000256" key="6">
    <source>
        <dbReference type="ARBA" id="ARBA00022777"/>
    </source>
</evidence>
<evidence type="ECO:0000256" key="8">
    <source>
        <dbReference type="ARBA" id="ARBA00023012"/>
    </source>
</evidence>
<dbReference type="Pfam" id="PF00072">
    <property type="entry name" value="Response_reg"/>
    <property type="match status" value="1"/>
</dbReference>
<gene>
    <name evidence="14" type="ORF">KDAU_67530</name>
</gene>
<dbReference type="GO" id="GO:0005524">
    <property type="term" value="F:ATP binding"/>
    <property type="evidence" value="ECO:0007669"/>
    <property type="project" value="UniProtKB-KW"/>
</dbReference>
<dbReference type="PROSITE" id="PS50113">
    <property type="entry name" value="PAC"/>
    <property type="match status" value="1"/>
</dbReference>
<dbReference type="SUPFAM" id="SSF52172">
    <property type="entry name" value="CheY-like"/>
    <property type="match status" value="1"/>
</dbReference>
<dbReference type="SUPFAM" id="SSF55874">
    <property type="entry name" value="ATPase domain of HSP90 chaperone/DNA topoisomerase II/histidine kinase"/>
    <property type="match status" value="2"/>
</dbReference>
<evidence type="ECO:0000256" key="2">
    <source>
        <dbReference type="ARBA" id="ARBA00012438"/>
    </source>
</evidence>
<dbReference type="Pfam" id="PF13185">
    <property type="entry name" value="GAF_2"/>
    <property type="match status" value="1"/>
</dbReference>
<reference evidence="15" key="1">
    <citation type="submission" date="2018-12" db="EMBL/GenBank/DDBJ databases">
        <title>Tengunoibacter tsumagoiensis gen. nov., sp. nov., Dictyobacter kobayashii sp. nov., D. alpinus sp. nov., and D. joshuensis sp. nov. and description of Dictyobacteraceae fam. nov. within the order Ktedonobacterales isolated from Tengu-no-mugimeshi.</title>
        <authorList>
            <person name="Wang C.M."/>
            <person name="Zheng Y."/>
            <person name="Sakai Y."/>
            <person name="Toyoda A."/>
            <person name="Minakuchi Y."/>
            <person name="Abe K."/>
            <person name="Yokota A."/>
            <person name="Yabe S."/>
        </authorList>
    </citation>
    <scope>NUCLEOTIDE SEQUENCE [LARGE SCALE GENOMIC DNA]</scope>
    <source>
        <strain evidence="15">S-27</strain>
    </source>
</reference>
<dbReference type="InterPro" id="IPR036097">
    <property type="entry name" value="HisK_dim/P_sf"/>
</dbReference>
<dbReference type="SMART" id="SM00448">
    <property type="entry name" value="REC"/>
    <property type="match status" value="1"/>
</dbReference>
<dbReference type="CDD" id="cd00082">
    <property type="entry name" value="HisKA"/>
    <property type="match status" value="2"/>
</dbReference>
<sequence length="1135" mass="125998">MAPQPMPGPSASIDFLAGGGEMGERIRTFDWSCNPLGPVEQWPQSLKTVVRIMLTSRQPIWIGWGPELIKLYNDPYKAIAGGKHPEALGQPAAVVWREIWDELGPRLRTAVEQNEGTYDEALLLIMERYGYPEETYYTFSYSPVPGDQGGVGGIICANTSDTERIIGDRQVKLLRTLATQTADARTITEACRLSAASMEQNLHDIPFAMIYLFDQETQSVNLCGTSGISRDHQAVPETAELGAPGLWPFADVLREQKICEIDNLDHLSDTLPTGAWKRPPRQAVAIPIAPSGHTGKAGVLIVGLNPFRLFDENYQGFLNLVSGQIAASLANAQAYEEERKRAEALTEIDTAKTVFFSNVSHEFRTPLTLMLGPIEDMLSEKHTLSPEQRTRTEILHRNALRLLKLVNTLLDFSRIEAGRVQAVFEPTDLATMTTDLASSFRSVIEKAGMTLTVMCQPMDSPVYVDREMWEKIVLNLLSNAFKYTMAGGITVTLEQHNTHIELAITDTGVGIPPEELPHIFERFHRIKESTGRTIEGTGIGLSLVQELVKLHEGTINVTSIPGQGSTFTVSLPLGTAHLPQDRIAATRTLASTAVSAEPYIVEAFRSLAGENEFVDVQLDIVPSYDGGQTDHDAQPSTAQILFADDNADMRDYVSRLLSPHYSIQVVSDGLAALAAVKQHRPDLVLSDVMMPGMDGFELLQALRADQETRTIPVILLSARAGEEAKIEGMEAGADDYLIKPFNARELLARIRAHLEMARIRREADERVRAERQRLHDLFMQAPAIIMILNGPDHIFELANSLSLQLHGIRQPVIGRPIREVIPELEGQVFLKLLDSVYQTGHAAHGVEVPAQIDRTGDGMLEKLYFNFVYQPSYDSQGTIDGVLVHGVDVTEQVLARQRSEELSRQKDEFIGVASHELKTPVTSLKGYAQLLERRFRQEGDERSATLLQKMDAQINRLTNLVRDLLDVTRIEEGQLIFHPSSFEMSPLISEIVEDMQRAAPKHHIIQYLTPGITITADRERIGQVLINLLTNAVKYSPQADTIVVKTRCTDDAVITSVQDFGIGIPTEKQLHLFERFYRVEGESQFTYPGLGLGLYISSAFITRHHGSIWVESKPDEGTTVSFSLPLHQSPTTIRG</sequence>
<evidence type="ECO:0000256" key="9">
    <source>
        <dbReference type="ARBA" id="ARBA00023136"/>
    </source>
</evidence>
<keyword evidence="6" id="KW-0418">Kinase</keyword>
<feature type="domain" description="PAC" evidence="13">
    <location>
        <begin position="846"/>
        <end position="901"/>
    </location>
</feature>
<dbReference type="Gene3D" id="3.30.450.40">
    <property type="match status" value="1"/>
</dbReference>
<dbReference type="RefSeq" id="WP_218031067.1">
    <property type="nucleotide sequence ID" value="NZ_BIFQ01000002.1"/>
</dbReference>
<proteinExistence type="predicted"/>
<dbReference type="Gene3D" id="3.30.450.20">
    <property type="entry name" value="PAS domain"/>
    <property type="match status" value="2"/>
</dbReference>
<dbReference type="FunFam" id="3.30.565.10:FF:000037">
    <property type="entry name" value="Hybrid sensor histidine kinase/response regulator"/>
    <property type="match status" value="1"/>
</dbReference>
<protein>
    <recommendedName>
        <fullName evidence="2">histidine kinase</fullName>
        <ecNumber evidence="2">2.7.13.3</ecNumber>
    </recommendedName>
</protein>
<dbReference type="Pfam" id="PF08448">
    <property type="entry name" value="PAS_4"/>
    <property type="match status" value="1"/>
</dbReference>
<dbReference type="PRINTS" id="PR00344">
    <property type="entry name" value="BCTRLSENSOR"/>
</dbReference>
<dbReference type="PANTHER" id="PTHR43547">
    <property type="entry name" value="TWO-COMPONENT HISTIDINE KINASE"/>
    <property type="match status" value="1"/>
</dbReference>